<dbReference type="SUPFAM" id="SSF53187">
    <property type="entry name" value="Zn-dependent exopeptidases"/>
    <property type="match status" value="1"/>
</dbReference>
<organism evidence="10 11">
    <name type="scientific">Idiomarina piscisalsi</name>
    <dbReference type="NCBI Taxonomy" id="1096243"/>
    <lineage>
        <taxon>Bacteria</taxon>
        <taxon>Pseudomonadati</taxon>
        <taxon>Pseudomonadota</taxon>
        <taxon>Gammaproteobacteria</taxon>
        <taxon>Alteromonadales</taxon>
        <taxon>Idiomarinaceae</taxon>
        <taxon>Idiomarina</taxon>
    </lineage>
</organism>
<accession>A0A432YSG8</accession>
<name>A0A432YSG8_9GAMM</name>
<dbReference type="SUPFAM" id="SSF52317">
    <property type="entry name" value="Class I glutamine amidotransferase-like"/>
    <property type="match status" value="1"/>
</dbReference>
<dbReference type="GO" id="GO:0005615">
    <property type="term" value="C:extracellular space"/>
    <property type="evidence" value="ECO:0007669"/>
    <property type="project" value="TreeGrafter"/>
</dbReference>
<proteinExistence type="inferred from homology"/>
<dbReference type="Proteomes" id="UP000288361">
    <property type="component" value="Unassembled WGS sequence"/>
</dbReference>
<dbReference type="Gene3D" id="3.40.630.10">
    <property type="entry name" value="Zn peptidases"/>
    <property type="match status" value="1"/>
</dbReference>
<dbReference type="InterPro" id="IPR000834">
    <property type="entry name" value="Peptidase_M14"/>
</dbReference>
<dbReference type="EMBL" id="PIQA01000004">
    <property type="protein sequence ID" value="RUO64522.1"/>
    <property type="molecule type" value="Genomic_DNA"/>
</dbReference>
<dbReference type="PANTHER" id="PTHR11705">
    <property type="entry name" value="PROTEASE FAMILY M14 CARBOXYPEPTIDASE A,B"/>
    <property type="match status" value="1"/>
</dbReference>
<evidence type="ECO:0000256" key="5">
    <source>
        <dbReference type="ARBA" id="ARBA00022833"/>
    </source>
</evidence>
<evidence type="ECO:0000313" key="11">
    <source>
        <dbReference type="Proteomes" id="UP000288361"/>
    </source>
</evidence>
<comment type="similarity">
    <text evidence="2 7">Belongs to the peptidase M14 family.</text>
</comment>
<keyword evidence="3" id="KW-0645">Protease</keyword>
<dbReference type="RefSeq" id="WP_126752196.1">
    <property type="nucleotide sequence ID" value="NZ_JBHUMT010000001.1"/>
</dbReference>
<evidence type="ECO:0000256" key="4">
    <source>
        <dbReference type="ARBA" id="ARBA00022801"/>
    </source>
</evidence>
<evidence type="ECO:0000256" key="1">
    <source>
        <dbReference type="ARBA" id="ARBA00001947"/>
    </source>
</evidence>
<evidence type="ECO:0000313" key="10">
    <source>
        <dbReference type="EMBL" id="RUO64522.1"/>
    </source>
</evidence>
<evidence type="ECO:0000256" key="2">
    <source>
        <dbReference type="ARBA" id="ARBA00005988"/>
    </source>
</evidence>
<keyword evidence="4" id="KW-0378">Hydrolase</keyword>
<comment type="caution">
    <text evidence="7">Lacks conserved residue(s) required for the propagation of feature annotation.</text>
</comment>
<feature type="domain" description="Peptidase M14" evidence="9">
    <location>
        <begin position="59"/>
        <end position="391"/>
    </location>
</feature>
<keyword evidence="5" id="KW-0862">Zinc</keyword>
<keyword evidence="8" id="KW-0732">Signal</keyword>
<evidence type="ECO:0000259" key="9">
    <source>
        <dbReference type="PROSITE" id="PS52035"/>
    </source>
</evidence>
<dbReference type="GO" id="GO:0006508">
    <property type="term" value="P:proteolysis"/>
    <property type="evidence" value="ECO:0007669"/>
    <property type="project" value="UniProtKB-KW"/>
</dbReference>
<reference evidence="10 11" key="1">
    <citation type="journal article" date="2011" name="Front. Microbiol.">
        <title>Genomic signatures of strain selection and enhancement in Bacillus atrophaeus var. globigii, a historical biowarfare simulant.</title>
        <authorList>
            <person name="Gibbons H.S."/>
            <person name="Broomall S.M."/>
            <person name="McNew L.A."/>
            <person name="Daligault H."/>
            <person name="Chapman C."/>
            <person name="Bruce D."/>
            <person name="Karavis M."/>
            <person name="Krepps M."/>
            <person name="McGregor P.A."/>
            <person name="Hong C."/>
            <person name="Park K.H."/>
            <person name="Akmal A."/>
            <person name="Feldman A."/>
            <person name="Lin J.S."/>
            <person name="Chang W.E."/>
            <person name="Higgs B.W."/>
            <person name="Demirev P."/>
            <person name="Lindquist J."/>
            <person name="Liem A."/>
            <person name="Fochler E."/>
            <person name="Read T.D."/>
            <person name="Tapia R."/>
            <person name="Johnson S."/>
            <person name="Bishop-Lilly K.A."/>
            <person name="Detter C."/>
            <person name="Han C."/>
            <person name="Sozhamannan S."/>
            <person name="Rosenzweig C.N."/>
            <person name="Skowronski E.W."/>
        </authorList>
    </citation>
    <scope>NUCLEOTIDE SEQUENCE [LARGE SCALE GENOMIC DNA]</scope>
    <source>
        <strain evidence="10 11">TPS4-2</strain>
    </source>
</reference>
<dbReference type="Gene3D" id="3.40.50.880">
    <property type="match status" value="1"/>
</dbReference>
<feature type="signal peptide" evidence="8">
    <location>
        <begin position="1"/>
        <end position="23"/>
    </location>
</feature>
<dbReference type="GO" id="GO:0004181">
    <property type="term" value="F:metallocarboxypeptidase activity"/>
    <property type="evidence" value="ECO:0007669"/>
    <property type="project" value="InterPro"/>
</dbReference>
<dbReference type="PANTHER" id="PTHR11705:SF143">
    <property type="entry name" value="SLL0236 PROTEIN"/>
    <property type="match status" value="1"/>
</dbReference>
<sequence>MRSLKIAALVAASWFVLPSAASAQEAQQLSGEQSLLPEANYADSEVTVEQVLGYPLGTKITSPADMSRYFEALKAAYPKQVKLLEYGESWEGRTLYYAVISSEENIADFDGFMQGMQSLADPRKTSRSEAEKLINELPGSIWLSYGVHGNEISSPEASMMTAYHLLHDQREQTQRWLDNTMVFIDPLQNPDGRARFVDRYYMSVGMEHSGDRRSAEHNEPWPNGRTNHYLFDMNRDWIALTQPEISGQIDALLKYYPLVFVDLHEMGGDSTYYFTPEARPYNPLITESQRESLNWIGKNNGQWFDKKGFDYFTREIFDAFYPGYGASWPLYYGSVAMTYEMASARGHLFNRKDGDVLTYADGVQQHFIASISTIQTVSERREALLQKFWNYRKSAVEAGEDGDVRSLILPATDDPAGARKLASLLVEQGVEVKQAEQAFEVCDVDYQPGAYIVDMAQPSHRLIRTLMDEQVDMADDFLKEQEQRRKNNLPDQIYDVTGWSLPLMFNVDSHSCDDLPDVRTAMVEEGRIAPGKVINPDAEVAYLVRWGDMNAGRFLTSALREGLSVRQSELAFTHEKAGQFPSGSLILTVADNGQDLPRTLQKLAEESGATVEGVDTSWITEGPNFGSHNVSQLEAPNIAIAWDEPVSAYNAGHTRFVIERQMGYPVTAIRTMQLIQDDLDGLDVLILPEGGYDGVFTEGTVEKLKQWVSDGGVLLTLGGASAWAVDAGLLNTKLERKVPEEGVEKPAEELKIDGKVIESREQFLTEIKPHGADPDWVPGALLNAQVDTDHWLSAGVKPQVVSIYNGNDVLTPIDINHGRNIAWFADADTMLASGFLWDDIAKQLPYKPLLIWQPSGKGMVISFTQEPTYRAYMDGLNTLLMNALFLAPAKAQ</sequence>
<dbReference type="SMART" id="SM00631">
    <property type="entry name" value="Zn_pept"/>
    <property type="match status" value="1"/>
</dbReference>
<feature type="chain" id="PRO_5019428055" evidence="8">
    <location>
        <begin position="24"/>
        <end position="892"/>
    </location>
</feature>
<comment type="cofactor">
    <cofactor evidence="1">
        <name>Zn(2+)</name>
        <dbReference type="ChEBI" id="CHEBI:29105"/>
    </cofactor>
</comment>
<comment type="caution">
    <text evidence="10">The sequence shown here is derived from an EMBL/GenBank/DDBJ whole genome shotgun (WGS) entry which is preliminary data.</text>
</comment>
<dbReference type="AlphaFoldDB" id="A0A432YSG8"/>
<evidence type="ECO:0000256" key="3">
    <source>
        <dbReference type="ARBA" id="ARBA00022670"/>
    </source>
</evidence>
<dbReference type="InterPro" id="IPR029062">
    <property type="entry name" value="Class_I_gatase-like"/>
</dbReference>
<dbReference type="GO" id="GO:0008270">
    <property type="term" value="F:zinc ion binding"/>
    <property type="evidence" value="ECO:0007669"/>
    <property type="project" value="InterPro"/>
</dbReference>
<protein>
    <submittedName>
        <fullName evidence="10">Peptidase M14</fullName>
    </submittedName>
</protein>
<dbReference type="Pfam" id="PF00246">
    <property type="entry name" value="Peptidase_M14"/>
    <property type="match status" value="1"/>
</dbReference>
<evidence type="ECO:0000256" key="6">
    <source>
        <dbReference type="ARBA" id="ARBA00023049"/>
    </source>
</evidence>
<evidence type="ECO:0000256" key="8">
    <source>
        <dbReference type="SAM" id="SignalP"/>
    </source>
</evidence>
<dbReference type="PROSITE" id="PS52035">
    <property type="entry name" value="PEPTIDASE_M14"/>
    <property type="match status" value="1"/>
</dbReference>
<keyword evidence="6" id="KW-0482">Metalloprotease</keyword>
<gene>
    <name evidence="10" type="ORF">CWI73_07470</name>
</gene>
<evidence type="ECO:0000256" key="7">
    <source>
        <dbReference type="PROSITE-ProRule" id="PRU01379"/>
    </source>
</evidence>